<keyword evidence="13" id="KW-1185">Reference proteome</keyword>
<dbReference type="GO" id="GO:0003743">
    <property type="term" value="F:translation initiation factor activity"/>
    <property type="evidence" value="ECO:0007669"/>
    <property type="project" value="UniProtKB-KW"/>
</dbReference>
<dbReference type="NCBIfam" id="TIGR00231">
    <property type="entry name" value="small_GTP"/>
    <property type="match status" value="1"/>
</dbReference>
<dbReference type="InterPro" id="IPR053905">
    <property type="entry name" value="EF-G-like_DII"/>
</dbReference>
<comment type="similarity">
    <text evidence="2">Belongs to the TRAFAC class translation factor GTPase superfamily. Classic translation factor GTPase family. IF-2 subfamily.</text>
</comment>
<dbReference type="InterPro" id="IPR005225">
    <property type="entry name" value="Small_GTP-bd"/>
</dbReference>
<dbReference type="InterPro" id="IPR009000">
    <property type="entry name" value="Transl_B-barrel_sf"/>
</dbReference>
<dbReference type="NCBIfam" id="TIGR00487">
    <property type="entry name" value="IF-2"/>
    <property type="match status" value="1"/>
</dbReference>
<comment type="subcellular location">
    <subcellularLocation>
        <location evidence="1">Mitochondrion</location>
    </subcellularLocation>
</comment>
<dbReference type="CDD" id="cd03702">
    <property type="entry name" value="IF2_mtIF2_II"/>
    <property type="match status" value="1"/>
</dbReference>
<dbReference type="Pfam" id="PF00009">
    <property type="entry name" value="GTP_EFTU"/>
    <property type="match status" value="1"/>
</dbReference>
<dbReference type="EMBL" id="JACGCM010001055">
    <property type="protein sequence ID" value="KAF6162082.1"/>
    <property type="molecule type" value="Genomic_DNA"/>
</dbReference>
<dbReference type="Proteomes" id="UP000541444">
    <property type="component" value="Unassembled WGS sequence"/>
</dbReference>
<evidence type="ECO:0000256" key="6">
    <source>
        <dbReference type="ARBA" id="ARBA00022946"/>
    </source>
</evidence>
<sequence length="713" mass="76525">MAWRILTKKGVHTSIIKALTSTTLGNGLQSISSSIRSIAEYGVNQSLRSSENGTIVPIVRHSRYFYASRQLLAKKKKEEAYGIKAPKRRNYVKKKTKNQPPVEAPYVAPKPMKNVKSNPDRIIDIFEGITISELAKRTGVSISSLQDILVNVGEKVTSEFDPLSIDIAELIAMEVGVNVKRLHSNEGVNLQPRAPVVTVMGHVDHGKTSLLDALRQTSVAAREAGGITQHLGAFVVSMPSGASITFLDTPGHAAFSAMRARGAAVTDIVVLVVAADDGVMPQTREAMNHVKVANVPIVIAINKCDKPAADAEKVRIQLGSEGLPLEEMGGDVQVVEVSAKTKIGLDNLEEALLLQAEIMDLKARVDGPALAYVVEARLDRGRGPLVTSIVKAGTFISGQHVVVGAEWGKIRAIRDMAGKVKETAGPATPVEIEGFRGLPMAGDDIIVVDSEERAKMLSAGRKKKLEKDRLSKSEEGRIEALDDSEDVPERVELPIIVKADVQGTVQAVTDALKSLNSPQVFVNIVHVGVGPLSQSDVDLAQACGACIVGFNIQSPPNSVTQSASRANIKIKIHRVIYRLLEDLGSLIVEKAPGTSETQVAGEAEILSIFQLVNRSKAKGGDVKIAGCRVMDGCFTKSSNLRILRSGDIIFEGSCSSLKREKQDVETVGKGNECGLVINDCDSFQIGDIVQCLEQVNRKPKFISSEGGGVRIEC</sequence>
<evidence type="ECO:0000256" key="8">
    <source>
        <dbReference type="ARBA" id="ARBA00023134"/>
    </source>
</evidence>
<evidence type="ECO:0000256" key="3">
    <source>
        <dbReference type="ARBA" id="ARBA00022540"/>
    </source>
</evidence>
<dbReference type="CDD" id="cd03692">
    <property type="entry name" value="mtIF2_IVc"/>
    <property type="match status" value="1"/>
</dbReference>
<dbReference type="Pfam" id="PF11987">
    <property type="entry name" value="IF-2"/>
    <property type="match status" value="1"/>
</dbReference>
<keyword evidence="7" id="KW-0496">Mitochondrion</keyword>
<dbReference type="SUPFAM" id="SSF52156">
    <property type="entry name" value="Initiation factor IF2/eIF5b, domain 3"/>
    <property type="match status" value="1"/>
</dbReference>
<dbReference type="InterPro" id="IPR015760">
    <property type="entry name" value="TIF_IF2"/>
</dbReference>
<dbReference type="AlphaFoldDB" id="A0A7J7N4W4"/>
<dbReference type="OrthoDB" id="361630at2759"/>
<dbReference type="CDD" id="cd01887">
    <property type="entry name" value="IF2_eIF5B"/>
    <property type="match status" value="1"/>
</dbReference>
<keyword evidence="8" id="KW-0342">GTP-binding</keyword>
<dbReference type="PANTHER" id="PTHR43381">
    <property type="entry name" value="TRANSLATION INITIATION FACTOR IF-2-RELATED"/>
    <property type="match status" value="1"/>
</dbReference>
<keyword evidence="4" id="KW-0547">Nucleotide-binding</keyword>
<evidence type="ECO:0000313" key="13">
    <source>
        <dbReference type="Proteomes" id="UP000541444"/>
    </source>
</evidence>
<dbReference type="PROSITE" id="PS51722">
    <property type="entry name" value="G_TR_2"/>
    <property type="match status" value="1"/>
</dbReference>
<name>A0A7J7N4W4_9MAGN</name>
<dbReference type="InterPro" id="IPR044145">
    <property type="entry name" value="IF2_II"/>
</dbReference>
<dbReference type="Gene3D" id="3.40.50.300">
    <property type="entry name" value="P-loop containing nucleotide triphosphate hydrolases"/>
    <property type="match status" value="1"/>
</dbReference>
<dbReference type="SUPFAM" id="SSF52540">
    <property type="entry name" value="P-loop containing nucleoside triphosphate hydrolases"/>
    <property type="match status" value="1"/>
</dbReference>
<proteinExistence type="inferred from homology"/>
<keyword evidence="5" id="KW-0648">Protein biosynthesis</keyword>
<dbReference type="InterPro" id="IPR000178">
    <property type="entry name" value="TF_IF2_bacterial-like"/>
</dbReference>
<dbReference type="FunFam" id="3.40.50.300:FF:000019">
    <property type="entry name" value="Translation initiation factor IF-2"/>
    <property type="match status" value="1"/>
</dbReference>
<dbReference type="HAMAP" id="MF_00100_B">
    <property type="entry name" value="IF_2_B"/>
    <property type="match status" value="1"/>
</dbReference>
<evidence type="ECO:0000259" key="11">
    <source>
        <dbReference type="PROSITE" id="PS51722"/>
    </source>
</evidence>
<comment type="caution">
    <text evidence="12">The sequence shown here is derived from an EMBL/GenBank/DDBJ whole genome shotgun (WGS) entry which is preliminary data.</text>
</comment>
<dbReference type="PANTHER" id="PTHR43381:SF20">
    <property type="entry name" value="TRANSLATION INITIATION FACTOR IF-2, MITOCHONDRIAL"/>
    <property type="match status" value="1"/>
</dbReference>
<organism evidence="12 13">
    <name type="scientific">Kingdonia uniflora</name>
    <dbReference type="NCBI Taxonomy" id="39325"/>
    <lineage>
        <taxon>Eukaryota</taxon>
        <taxon>Viridiplantae</taxon>
        <taxon>Streptophyta</taxon>
        <taxon>Embryophyta</taxon>
        <taxon>Tracheophyta</taxon>
        <taxon>Spermatophyta</taxon>
        <taxon>Magnoliopsida</taxon>
        <taxon>Ranunculales</taxon>
        <taxon>Circaeasteraceae</taxon>
        <taxon>Kingdonia</taxon>
    </lineage>
</organism>
<evidence type="ECO:0000256" key="10">
    <source>
        <dbReference type="ARBA" id="ARBA00044200"/>
    </source>
</evidence>
<feature type="domain" description="Tr-type G" evidence="11">
    <location>
        <begin position="192"/>
        <end position="362"/>
    </location>
</feature>
<reference evidence="12 13" key="1">
    <citation type="journal article" date="2020" name="IScience">
        <title>Genome Sequencing of the Endangered Kingdonia uniflora (Circaeasteraceae, Ranunculales) Reveals Potential Mechanisms of Evolutionary Specialization.</title>
        <authorList>
            <person name="Sun Y."/>
            <person name="Deng T."/>
            <person name="Zhang A."/>
            <person name="Moore M.J."/>
            <person name="Landis J.B."/>
            <person name="Lin N."/>
            <person name="Zhang H."/>
            <person name="Zhang X."/>
            <person name="Huang J."/>
            <person name="Zhang X."/>
            <person name="Sun H."/>
            <person name="Wang H."/>
        </authorList>
    </citation>
    <scope>NUCLEOTIDE SEQUENCE [LARGE SCALE GENOMIC DNA]</scope>
    <source>
        <strain evidence="12">TB1705</strain>
        <tissue evidence="12">Leaf</tissue>
    </source>
</reference>
<evidence type="ECO:0000256" key="1">
    <source>
        <dbReference type="ARBA" id="ARBA00004173"/>
    </source>
</evidence>
<dbReference type="FunFam" id="3.40.50.10050:FF:000001">
    <property type="entry name" value="Translation initiation factor IF-2"/>
    <property type="match status" value="1"/>
</dbReference>
<keyword evidence="6" id="KW-0809">Transit peptide</keyword>
<protein>
    <recommendedName>
        <fullName evidence="10">Translation initiation factor IF-2, mitochondrial</fullName>
    </recommendedName>
</protein>
<evidence type="ECO:0000256" key="2">
    <source>
        <dbReference type="ARBA" id="ARBA00007733"/>
    </source>
</evidence>
<evidence type="ECO:0000256" key="5">
    <source>
        <dbReference type="ARBA" id="ARBA00022917"/>
    </source>
</evidence>
<dbReference type="InterPro" id="IPR036925">
    <property type="entry name" value="TIF_IF2_dom3_sf"/>
</dbReference>
<dbReference type="InterPro" id="IPR027417">
    <property type="entry name" value="P-loop_NTPase"/>
</dbReference>
<dbReference type="GO" id="GO:0005739">
    <property type="term" value="C:mitochondrion"/>
    <property type="evidence" value="ECO:0007669"/>
    <property type="project" value="UniProtKB-SubCell"/>
</dbReference>
<evidence type="ECO:0000256" key="4">
    <source>
        <dbReference type="ARBA" id="ARBA00022741"/>
    </source>
</evidence>
<evidence type="ECO:0000256" key="7">
    <source>
        <dbReference type="ARBA" id="ARBA00023128"/>
    </source>
</evidence>
<dbReference type="InterPro" id="IPR023115">
    <property type="entry name" value="TIF_IF2_dom3"/>
</dbReference>
<dbReference type="Gene3D" id="2.40.30.10">
    <property type="entry name" value="Translation factors"/>
    <property type="match status" value="2"/>
</dbReference>
<dbReference type="GO" id="GO:0005525">
    <property type="term" value="F:GTP binding"/>
    <property type="evidence" value="ECO:0007669"/>
    <property type="project" value="UniProtKB-KW"/>
</dbReference>
<evidence type="ECO:0000313" key="12">
    <source>
        <dbReference type="EMBL" id="KAF6162082.1"/>
    </source>
</evidence>
<evidence type="ECO:0000256" key="9">
    <source>
        <dbReference type="ARBA" id="ARBA00025162"/>
    </source>
</evidence>
<dbReference type="FunFam" id="2.40.30.10:FF:000008">
    <property type="entry name" value="Translation initiation factor IF-2"/>
    <property type="match status" value="1"/>
</dbReference>
<dbReference type="InterPro" id="IPR000795">
    <property type="entry name" value="T_Tr_GTP-bd_dom"/>
</dbReference>
<keyword evidence="3" id="KW-0396">Initiation factor</keyword>
<dbReference type="SUPFAM" id="SSF50447">
    <property type="entry name" value="Translation proteins"/>
    <property type="match status" value="2"/>
</dbReference>
<dbReference type="Pfam" id="PF22042">
    <property type="entry name" value="EF-G_D2"/>
    <property type="match status" value="1"/>
</dbReference>
<dbReference type="GO" id="GO:0003924">
    <property type="term" value="F:GTPase activity"/>
    <property type="evidence" value="ECO:0007669"/>
    <property type="project" value="InterPro"/>
</dbReference>
<accession>A0A7J7N4W4</accession>
<comment type="function">
    <text evidence="9">One of the essential components for the initiation of protein synthesis. Protects formylmethionyl-tRNA from spontaneous hydrolysis and promotes its binding to the 30S ribosomal subunits. Also involved in the hydrolysis of GTP during the formation of the 70S ribosomal complex.</text>
</comment>
<gene>
    <name evidence="12" type="ORF">GIB67_008211</name>
</gene>
<dbReference type="Gene3D" id="3.40.50.10050">
    <property type="entry name" value="Translation initiation factor IF- 2, domain 3"/>
    <property type="match status" value="1"/>
</dbReference>